<proteinExistence type="inferred from homology"/>
<dbReference type="NCBIfam" id="TIGR03418">
    <property type="entry name" value="chol_sulf_TF"/>
    <property type="match status" value="1"/>
</dbReference>
<evidence type="ECO:0000259" key="5">
    <source>
        <dbReference type="PROSITE" id="PS50931"/>
    </source>
</evidence>
<dbReference type="Gene3D" id="1.10.10.10">
    <property type="entry name" value="Winged helix-like DNA-binding domain superfamily/Winged helix DNA-binding domain"/>
    <property type="match status" value="1"/>
</dbReference>
<feature type="domain" description="HTH lysR-type" evidence="5">
    <location>
        <begin position="5"/>
        <end position="62"/>
    </location>
</feature>
<dbReference type="InterPro" id="IPR036390">
    <property type="entry name" value="WH_DNA-bd_sf"/>
</dbReference>
<organism evidence="6 7">
    <name type="scientific">Pseudoduganella dura</name>
    <dbReference type="NCBI Taxonomy" id="321982"/>
    <lineage>
        <taxon>Bacteria</taxon>
        <taxon>Pseudomonadati</taxon>
        <taxon>Pseudomonadota</taxon>
        <taxon>Betaproteobacteria</taxon>
        <taxon>Burkholderiales</taxon>
        <taxon>Oxalobacteraceae</taxon>
        <taxon>Telluria group</taxon>
        <taxon>Pseudoduganella</taxon>
    </lineage>
</organism>
<sequence>MTTDVPLQSLVLFASAVRHLNFTQVAEEYGTTQPAVSQRIAALEKHLGTALFRRAHRGVALTPEGAALYDSVCDHLAAIQTAVERVRTRKLREVLTVATDFAFANFWLMPRLAAFQELRPELDVRIVTSQNGFDIRGEPVDLAISFGTGHWPGCNAQRLLPEVVVPVCSPALLARHGPATAHDVMRMPLLHLESSGPVRWLTWQDWGLGHGVAEAGQGQSLTLGNYPLVIQAAVSGRGVALGWRPLVDDLLRDGQLASPPLPELATPRGYYLVRPHGREAGRALDSLRDWIVAECAQSTGTGAGAAA</sequence>
<dbReference type="InterPro" id="IPR036388">
    <property type="entry name" value="WH-like_DNA-bd_sf"/>
</dbReference>
<keyword evidence="3" id="KW-0238">DNA-binding</keyword>
<keyword evidence="7" id="KW-1185">Reference proteome</keyword>
<dbReference type="Pfam" id="PF00126">
    <property type="entry name" value="HTH_1"/>
    <property type="match status" value="1"/>
</dbReference>
<dbReference type="CDD" id="cd08432">
    <property type="entry name" value="PBP2_GcdR_TrpI_HvrB_AmpR_like"/>
    <property type="match status" value="1"/>
</dbReference>
<comment type="similarity">
    <text evidence="1">Belongs to the LysR transcriptional regulatory family.</text>
</comment>
<dbReference type="RefSeq" id="WP_155708800.1">
    <property type="nucleotide sequence ID" value="NZ_BMWU01000009.1"/>
</dbReference>
<dbReference type="PANTHER" id="PTHR30537">
    <property type="entry name" value="HTH-TYPE TRANSCRIPTIONAL REGULATOR"/>
    <property type="match status" value="1"/>
</dbReference>
<comment type="caution">
    <text evidence="6">The sequence shown here is derived from an EMBL/GenBank/DDBJ whole genome shotgun (WGS) entry which is preliminary data.</text>
</comment>
<dbReference type="GO" id="GO:0043565">
    <property type="term" value="F:sequence-specific DNA binding"/>
    <property type="evidence" value="ECO:0007669"/>
    <property type="project" value="TreeGrafter"/>
</dbReference>
<evidence type="ECO:0000256" key="4">
    <source>
        <dbReference type="ARBA" id="ARBA00023163"/>
    </source>
</evidence>
<dbReference type="Pfam" id="PF03466">
    <property type="entry name" value="LysR_substrate"/>
    <property type="match status" value="1"/>
</dbReference>
<evidence type="ECO:0000256" key="3">
    <source>
        <dbReference type="ARBA" id="ARBA00023125"/>
    </source>
</evidence>
<dbReference type="EMBL" id="WNWM01000002">
    <property type="protein sequence ID" value="MUI12920.1"/>
    <property type="molecule type" value="Genomic_DNA"/>
</dbReference>
<protein>
    <submittedName>
        <fullName evidence="6">LysR family transcriptional regulator</fullName>
    </submittedName>
</protein>
<keyword evidence="2" id="KW-0805">Transcription regulation</keyword>
<evidence type="ECO:0000256" key="1">
    <source>
        <dbReference type="ARBA" id="ARBA00009437"/>
    </source>
</evidence>
<dbReference type="SUPFAM" id="SSF46785">
    <property type="entry name" value="Winged helix' DNA-binding domain"/>
    <property type="match status" value="1"/>
</dbReference>
<dbReference type="Proteomes" id="UP000431684">
    <property type="component" value="Unassembled WGS sequence"/>
</dbReference>
<reference evidence="6 7" key="1">
    <citation type="submission" date="2019-11" db="EMBL/GenBank/DDBJ databases">
        <title>Draft Genome Sequences of Six Type Strains of the Genus Massilia.</title>
        <authorList>
            <person name="Miess H."/>
            <person name="Frediansyah A."/>
            <person name="Goeker M."/>
            <person name="Gross H."/>
        </authorList>
    </citation>
    <scope>NUCLEOTIDE SEQUENCE [LARGE SCALE GENOMIC DNA]</scope>
    <source>
        <strain evidence="6 7">DSM 17513</strain>
    </source>
</reference>
<dbReference type="SUPFAM" id="SSF53850">
    <property type="entry name" value="Periplasmic binding protein-like II"/>
    <property type="match status" value="1"/>
</dbReference>
<dbReference type="PRINTS" id="PR00039">
    <property type="entry name" value="HTHLYSR"/>
</dbReference>
<dbReference type="GO" id="GO:0006351">
    <property type="term" value="P:DNA-templated transcription"/>
    <property type="evidence" value="ECO:0007669"/>
    <property type="project" value="TreeGrafter"/>
</dbReference>
<dbReference type="InterPro" id="IPR017786">
    <property type="entry name" value="TF_choline_sulphate-util"/>
</dbReference>
<dbReference type="InterPro" id="IPR000847">
    <property type="entry name" value="LysR_HTH_N"/>
</dbReference>
<dbReference type="InterPro" id="IPR005119">
    <property type="entry name" value="LysR_subst-bd"/>
</dbReference>
<dbReference type="InterPro" id="IPR058163">
    <property type="entry name" value="LysR-type_TF_proteobact-type"/>
</dbReference>
<evidence type="ECO:0000256" key="2">
    <source>
        <dbReference type="ARBA" id="ARBA00023015"/>
    </source>
</evidence>
<evidence type="ECO:0000313" key="6">
    <source>
        <dbReference type="EMBL" id="MUI12920.1"/>
    </source>
</evidence>
<accession>A0A6I3XEI1</accession>
<evidence type="ECO:0000313" key="7">
    <source>
        <dbReference type="Proteomes" id="UP000431684"/>
    </source>
</evidence>
<dbReference type="AlphaFoldDB" id="A0A6I3XEI1"/>
<dbReference type="GO" id="GO:0003700">
    <property type="term" value="F:DNA-binding transcription factor activity"/>
    <property type="evidence" value="ECO:0007669"/>
    <property type="project" value="InterPro"/>
</dbReference>
<dbReference type="FunFam" id="1.10.10.10:FF:000001">
    <property type="entry name" value="LysR family transcriptional regulator"/>
    <property type="match status" value="1"/>
</dbReference>
<name>A0A6I3XEI1_9BURK</name>
<dbReference type="PROSITE" id="PS50931">
    <property type="entry name" value="HTH_LYSR"/>
    <property type="match status" value="1"/>
</dbReference>
<dbReference type="Gene3D" id="3.40.190.10">
    <property type="entry name" value="Periplasmic binding protein-like II"/>
    <property type="match status" value="2"/>
</dbReference>
<dbReference type="PANTHER" id="PTHR30537:SF26">
    <property type="entry name" value="GLYCINE CLEAVAGE SYSTEM TRANSCRIPTIONAL ACTIVATOR"/>
    <property type="match status" value="1"/>
</dbReference>
<dbReference type="OrthoDB" id="8688993at2"/>
<keyword evidence="4" id="KW-0804">Transcription</keyword>
<gene>
    <name evidence="6" type="ORF">GJV26_10685</name>
</gene>